<dbReference type="SUPFAM" id="SSF81301">
    <property type="entry name" value="Nucleotidyltransferase"/>
    <property type="match status" value="1"/>
</dbReference>
<dbReference type="Gene3D" id="3.30.460.10">
    <property type="entry name" value="Beta Polymerase, domain 2"/>
    <property type="match status" value="1"/>
</dbReference>
<dbReference type="InterPro" id="IPR002934">
    <property type="entry name" value="Polymerase_NTP_transf_dom"/>
</dbReference>
<dbReference type="Pfam" id="PF01909">
    <property type="entry name" value="NTP_transf_2"/>
    <property type="match status" value="1"/>
</dbReference>
<feature type="domain" description="Polymerase nucleotidyl transferase" evidence="4">
    <location>
        <begin position="9"/>
        <end position="96"/>
    </location>
</feature>
<gene>
    <name evidence="5" type="ORF">MTTB_15170</name>
</gene>
<dbReference type="RefSeq" id="WP_248564433.1">
    <property type="nucleotide sequence ID" value="NZ_AP025698.1"/>
</dbReference>
<evidence type="ECO:0000313" key="5">
    <source>
        <dbReference type="EMBL" id="BDH80138.1"/>
    </source>
</evidence>
<dbReference type="EMBL" id="AP025698">
    <property type="protein sequence ID" value="BDH80138.1"/>
    <property type="molecule type" value="Genomic_DNA"/>
</dbReference>
<evidence type="ECO:0000256" key="3">
    <source>
        <dbReference type="ARBA" id="ARBA00048696"/>
    </source>
</evidence>
<dbReference type="PANTHER" id="PTHR43449">
    <property type="entry name" value="NUCLEOTIDYLTRANSFERASE"/>
    <property type="match status" value="1"/>
</dbReference>
<sequence>MGPEGIEDIRGFLSQVKRKFKPDLILLFGSRARGEHLEDSDYDIIIVSEKFRNMNFLRRIEKIIEYWDAKVNIDVLPYTPEEFEIKKKEIGIVQEAIKEGIRLK</sequence>
<organism evidence="5 6">
    <name type="scientific">Methanothermobacter tenebrarum</name>
    <dbReference type="NCBI Taxonomy" id="680118"/>
    <lineage>
        <taxon>Archaea</taxon>
        <taxon>Methanobacteriati</taxon>
        <taxon>Methanobacteriota</taxon>
        <taxon>Methanomada group</taxon>
        <taxon>Methanobacteria</taxon>
        <taxon>Methanobacteriales</taxon>
        <taxon>Methanobacteriaceae</taxon>
        <taxon>Methanothermobacter</taxon>
    </lineage>
</organism>
<name>A0ABM7YF92_9EURY</name>
<accession>A0ABM7YF92</accession>
<protein>
    <recommendedName>
        <fullName evidence="1">protein adenylyltransferase</fullName>
        <ecNumber evidence="1">2.7.7.108</ecNumber>
    </recommendedName>
</protein>
<keyword evidence="6" id="KW-1185">Reference proteome</keyword>
<dbReference type="GeneID" id="71966049"/>
<dbReference type="Proteomes" id="UP000831817">
    <property type="component" value="Chromosome"/>
</dbReference>
<proteinExistence type="predicted"/>
<comment type="catalytic activity">
    <reaction evidence="2">
        <text>O-(5'-adenylyl)-L-tyrosyl-[protein] + ATP = O-[5'-(adenylyl-(5'-&gt;3')-adenylyl)]-L-tyrosyl-[protein] + diphosphate</text>
        <dbReference type="Rhea" id="RHEA:66528"/>
        <dbReference type="Rhea" id="RHEA-COMP:13846"/>
        <dbReference type="Rhea" id="RHEA-COMP:17046"/>
        <dbReference type="ChEBI" id="CHEBI:30616"/>
        <dbReference type="ChEBI" id="CHEBI:33019"/>
        <dbReference type="ChEBI" id="CHEBI:83624"/>
        <dbReference type="ChEBI" id="CHEBI:167160"/>
    </reaction>
</comment>
<comment type="catalytic activity">
    <reaction evidence="3">
        <text>L-tyrosyl-[protein] + ATP = O-(5'-adenylyl)-L-tyrosyl-[protein] + diphosphate</text>
        <dbReference type="Rhea" id="RHEA:54288"/>
        <dbReference type="Rhea" id="RHEA-COMP:10136"/>
        <dbReference type="Rhea" id="RHEA-COMP:13846"/>
        <dbReference type="ChEBI" id="CHEBI:30616"/>
        <dbReference type="ChEBI" id="CHEBI:33019"/>
        <dbReference type="ChEBI" id="CHEBI:46858"/>
        <dbReference type="ChEBI" id="CHEBI:83624"/>
        <dbReference type="EC" id="2.7.7.108"/>
    </reaction>
</comment>
<dbReference type="CDD" id="cd05403">
    <property type="entry name" value="NT_KNTase_like"/>
    <property type="match status" value="1"/>
</dbReference>
<dbReference type="InterPro" id="IPR043519">
    <property type="entry name" value="NT_sf"/>
</dbReference>
<evidence type="ECO:0000256" key="1">
    <source>
        <dbReference type="ARBA" id="ARBA00034531"/>
    </source>
</evidence>
<evidence type="ECO:0000259" key="4">
    <source>
        <dbReference type="Pfam" id="PF01909"/>
    </source>
</evidence>
<dbReference type="EC" id="2.7.7.108" evidence="1"/>
<dbReference type="PANTHER" id="PTHR43449:SF1">
    <property type="entry name" value="POLYMERASE BETA NUCLEOTIDYLTRANSFERASE DOMAIN-CONTAINING PROTEIN"/>
    <property type="match status" value="1"/>
</dbReference>
<evidence type="ECO:0000256" key="2">
    <source>
        <dbReference type="ARBA" id="ARBA00047518"/>
    </source>
</evidence>
<reference evidence="5 6" key="1">
    <citation type="submission" date="2022-04" db="EMBL/GenBank/DDBJ databases">
        <title>Complete genome of Methanothermobacter tenebrarum strain RMAS.</title>
        <authorList>
            <person name="Nakamura K."/>
            <person name="Oshima K."/>
            <person name="Hattori M."/>
            <person name="Kamagata Y."/>
            <person name="Takamizawa K."/>
        </authorList>
    </citation>
    <scope>NUCLEOTIDE SEQUENCE [LARGE SCALE GENOMIC DNA]</scope>
    <source>
        <strain evidence="5 6">RMAS</strain>
    </source>
</reference>
<evidence type="ECO:0000313" key="6">
    <source>
        <dbReference type="Proteomes" id="UP000831817"/>
    </source>
</evidence>